<reference evidence="3" key="1">
    <citation type="submission" date="2022-06" db="EMBL/GenBank/DDBJ databases">
        <authorList>
            <person name="Berger JAMES D."/>
            <person name="Berger JAMES D."/>
        </authorList>
    </citation>
    <scope>NUCLEOTIDE SEQUENCE [LARGE SCALE GENOMIC DNA]</scope>
</reference>
<evidence type="ECO:0000256" key="1">
    <source>
        <dbReference type="SAM" id="MobiDB-lite"/>
    </source>
</evidence>
<organism evidence="3 4">
    <name type="scientific">Trichobilharzia regenti</name>
    <name type="common">Nasal bird schistosome</name>
    <dbReference type="NCBI Taxonomy" id="157069"/>
    <lineage>
        <taxon>Eukaryota</taxon>
        <taxon>Metazoa</taxon>
        <taxon>Spiralia</taxon>
        <taxon>Lophotrochozoa</taxon>
        <taxon>Platyhelminthes</taxon>
        <taxon>Trematoda</taxon>
        <taxon>Digenea</taxon>
        <taxon>Strigeidida</taxon>
        <taxon>Schistosomatoidea</taxon>
        <taxon>Schistosomatidae</taxon>
        <taxon>Trichobilharzia</taxon>
    </lineage>
</organism>
<keyword evidence="2" id="KW-0472">Membrane</keyword>
<keyword evidence="2" id="KW-1133">Transmembrane helix</keyword>
<evidence type="ECO:0000256" key="2">
    <source>
        <dbReference type="SAM" id="Phobius"/>
    </source>
</evidence>
<accession>A0AA85JNW8</accession>
<dbReference type="WBParaSite" id="TREG1_35270.1">
    <property type="protein sequence ID" value="TREG1_35270.1"/>
    <property type="gene ID" value="TREG1_35270"/>
</dbReference>
<dbReference type="Proteomes" id="UP000050795">
    <property type="component" value="Unassembled WGS sequence"/>
</dbReference>
<name>A0AA85JNW8_TRIRE</name>
<feature type="transmembrane region" description="Helical" evidence="2">
    <location>
        <begin position="104"/>
        <end position="124"/>
    </location>
</feature>
<feature type="region of interest" description="Disordered" evidence="1">
    <location>
        <begin position="338"/>
        <end position="371"/>
    </location>
</feature>
<evidence type="ECO:0000313" key="4">
    <source>
        <dbReference type="WBParaSite" id="TREG1_35270.1"/>
    </source>
</evidence>
<dbReference type="AlphaFoldDB" id="A0AA85JNW8"/>
<evidence type="ECO:0000313" key="3">
    <source>
        <dbReference type="Proteomes" id="UP000050795"/>
    </source>
</evidence>
<keyword evidence="3" id="KW-1185">Reference proteome</keyword>
<proteinExistence type="predicted"/>
<keyword evidence="2" id="KW-0812">Transmembrane</keyword>
<reference evidence="4" key="2">
    <citation type="submission" date="2023-11" db="UniProtKB">
        <authorList>
            <consortium name="WormBaseParasite"/>
        </authorList>
    </citation>
    <scope>IDENTIFICATION</scope>
</reference>
<feature type="compositionally biased region" description="Polar residues" evidence="1">
    <location>
        <begin position="346"/>
        <end position="366"/>
    </location>
</feature>
<sequence length="1126" mass="128718">MFQKSDTNLLHPALVNLTTQLFQDIIEHKINTPNFQCLGLQSIDYEQKENQIEVVLQFDIISSSSSALRSDDALMNDSYTKCNYTDILIRSSNQLNREERKSPFVTIVVCCCILTTFFLLVLFLRCRSFIRRKQMAKRRNHSKYLYCSDYPKPRPINHSYIKTDKAYYWSPVKSSHKNSLSLWPEGLSLKNNHNYTYNNCTSSSSSLNQSSHHMKKCHQHSSHSNGNYTSNSYFTQRQFNSSNDTIHKYRNNINIHNNSYKHNCQHHKGIRESENYLAAGYTEYYKRMNNTSKVNMNKPNSVIGMYQNTQRIQKPTQNQSHSSPIRNQSVFFNPQKLPRENEITDSETPTTEFTGSSKSHQSTSQIHVYRKGRSLSPAEITNSSESKFLFNQKPRFSLAESDEMSDKPIQMNRPSEFHDVIIDCSSLESAVTYPVQNTFSHTNPSQVPHSPLETRTYQSLMSVYLNDVAQQTRNSVHRINSTIAITPNASDNSIVSRIHNNVNNNISNNNNNVSSHSICLDMNGNTSHKNDTLPYKLNIPKIATGVFNDELRRMEKVNSFESNQSSFSLNNDDSIEQNNNTSAATATTAAAASAIAVLQGIQSPVVNEKPKRPALCLFSANKSHRHYHSNHRDHQKCHLRCDNSVRNDNMEQGNHHPDDVDEDEEDEINHLDNDMKQSLTSINTSMSKLPSINYAKRTSGSSSDINIDTVMNNSIININNNNLLCKMNECKSCMNLQAYELAQDRYRNPSSGSTISQAPRSDLPDVYLNPPSMSTLQSQRSSLCERSRMELLYVDNELERDNYSRHKLGTEKLISASHSEVDLTSMKQNNIHFSSEQTNGGGDNWSLVDELVILPQPQKFGLLHNQTFHLRNTYHQPLPQSPLNLAPPSFKLFQLPDDNFGNLPVKDKEHHSSIQQHLRRALSLTSRRKSPRSLNAEIQSIMDKHYEMTGIRMTIGSGTTQKNTTTTKSYMNLFGSQFNTRIQSSRPRKRRCSWTFTKDITNEFQSGIKNVSSALHLDCTNFDLLQKIKQFREKPSVLESLSMTALPCLVPLRPRIRSDATNDMTVIDEEFIERRYHQKIHSDFIHPTKLSELKRNSMVAIDKSLSILGIQTNIRQVKSNLNLTNM</sequence>
<protein>
    <submittedName>
        <fullName evidence="4">Uncharacterized protein</fullName>
    </submittedName>
</protein>